<dbReference type="OrthoDB" id="9799154at2"/>
<dbReference type="RefSeq" id="WP_151175291.1">
    <property type="nucleotide sequence ID" value="NZ_CP042906.1"/>
</dbReference>
<keyword evidence="2" id="KW-0012">Acyltransferase</keyword>
<evidence type="ECO:0000313" key="5">
    <source>
        <dbReference type="Proteomes" id="UP000326202"/>
    </source>
</evidence>
<dbReference type="AlphaFoldDB" id="A0A5J6MC14"/>
<dbReference type="PROSITE" id="PS51186">
    <property type="entry name" value="GNAT"/>
    <property type="match status" value="1"/>
</dbReference>
<keyword evidence="1" id="KW-0808">Transferase</keyword>
<dbReference type="EMBL" id="CP042906">
    <property type="protein sequence ID" value="QEX14774.1"/>
    <property type="molecule type" value="Genomic_DNA"/>
</dbReference>
<evidence type="ECO:0000313" key="4">
    <source>
        <dbReference type="EMBL" id="QEX14774.1"/>
    </source>
</evidence>
<feature type="domain" description="N-acetyltransferase" evidence="3">
    <location>
        <begin position="4"/>
        <end position="173"/>
    </location>
</feature>
<dbReference type="CDD" id="cd04301">
    <property type="entry name" value="NAT_SF"/>
    <property type="match status" value="1"/>
</dbReference>
<dbReference type="InterPro" id="IPR050832">
    <property type="entry name" value="Bact_Acetyltransf"/>
</dbReference>
<organism evidence="4 5">
    <name type="scientific">Hypericibacter terrae</name>
    <dbReference type="NCBI Taxonomy" id="2602015"/>
    <lineage>
        <taxon>Bacteria</taxon>
        <taxon>Pseudomonadati</taxon>
        <taxon>Pseudomonadota</taxon>
        <taxon>Alphaproteobacteria</taxon>
        <taxon>Rhodospirillales</taxon>
        <taxon>Dongiaceae</taxon>
        <taxon>Hypericibacter</taxon>
    </lineage>
</organism>
<accession>A0A5J6MC14</accession>
<evidence type="ECO:0000256" key="1">
    <source>
        <dbReference type="ARBA" id="ARBA00022679"/>
    </source>
</evidence>
<name>A0A5J6MC14_9PROT</name>
<gene>
    <name evidence="4" type="ORF">FRZ44_00490</name>
</gene>
<dbReference type="Gene3D" id="3.40.630.30">
    <property type="match status" value="1"/>
</dbReference>
<protein>
    <recommendedName>
        <fullName evidence="3">N-acetyltransferase domain-containing protein</fullName>
    </recommendedName>
</protein>
<dbReference type="PANTHER" id="PTHR43877">
    <property type="entry name" value="AMINOALKYLPHOSPHONATE N-ACETYLTRANSFERASE-RELATED-RELATED"/>
    <property type="match status" value="1"/>
</dbReference>
<dbReference type="KEGG" id="htq:FRZ44_00490"/>
<dbReference type="InterPro" id="IPR016181">
    <property type="entry name" value="Acyl_CoA_acyltransferase"/>
</dbReference>
<dbReference type="GO" id="GO:0016747">
    <property type="term" value="F:acyltransferase activity, transferring groups other than amino-acyl groups"/>
    <property type="evidence" value="ECO:0007669"/>
    <property type="project" value="InterPro"/>
</dbReference>
<proteinExistence type="predicted"/>
<keyword evidence="5" id="KW-1185">Reference proteome</keyword>
<sequence length="189" mass="20579">MSDIAVRPATVGDAEAIARLHVAAWRDTYRALAPVEAFRKLDEAHRFGRWTAMLSAPNPQQAVLLATRRDRLVGIGAAGAPCEAAFGDRGEIKSLYVDPDSKRQGIGRRLLAALAEHLARRHYRGAALGVVAGNEAAIGFYQSLGGRVAGHYTDPGPIWRSDNIVLLWDDLMPLIHPAPKRPSSQTEDR</sequence>
<dbReference type="Pfam" id="PF00583">
    <property type="entry name" value="Acetyltransf_1"/>
    <property type="match status" value="1"/>
</dbReference>
<reference evidence="4 5" key="1">
    <citation type="submission" date="2019-08" db="EMBL/GenBank/DDBJ databases">
        <title>Hyperibacter terrae gen. nov., sp. nov. and Hyperibacter viscosus sp. nov., two new members in the family Rhodospirillaceae isolated from the rhizosphere of Hypericum perforatum.</title>
        <authorList>
            <person name="Noviana Z."/>
        </authorList>
    </citation>
    <scope>NUCLEOTIDE SEQUENCE [LARGE SCALE GENOMIC DNA]</scope>
    <source>
        <strain evidence="4 5">R5913</strain>
    </source>
</reference>
<dbReference type="Proteomes" id="UP000326202">
    <property type="component" value="Chromosome"/>
</dbReference>
<evidence type="ECO:0000259" key="3">
    <source>
        <dbReference type="PROSITE" id="PS51186"/>
    </source>
</evidence>
<dbReference type="InterPro" id="IPR000182">
    <property type="entry name" value="GNAT_dom"/>
</dbReference>
<evidence type="ECO:0000256" key="2">
    <source>
        <dbReference type="ARBA" id="ARBA00023315"/>
    </source>
</evidence>
<dbReference type="SUPFAM" id="SSF55729">
    <property type="entry name" value="Acyl-CoA N-acyltransferases (Nat)"/>
    <property type="match status" value="1"/>
</dbReference>